<dbReference type="Proteomes" id="UP001320420">
    <property type="component" value="Unassembled WGS sequence"/>
</dbReference>
<evidence type="ECO:0000256" key="1">
    <source>
        <dbReference type="SAM" id="MobiDB-lite"/>
    </source>
</evidence>
<reference evidence="2 3" key="1">
    <citation type="submission" date="2024-02" db="EMBL/GenBank/DDBJ databases">
        <title>De novo assembly and annotation of 12 fungi associated with fruit tree decline syndrome in Ontario, Canada.</title>
        <authorList>
            <person name="Sulman M."/>
            <person name="Ellouze W."/>
            <person name="Ilyukhin E."/>
        </authorList>
    </citation>
    <scope>NUCLEOTIDE SEQUENCE [LARGE SCALE GENOMIC DNA]</scope>
    <source>
        <strain evidence="2 3">M11/M66-122</strain>
    </source>
</reference>
<feature type="region of interest" description="Disordered" evidence="1">
    <location>
        <begin position="96"/>
        <end position="130"/>
    </location>
</feature>
<sequence>MESLTFGAEFEFVADIRHALPSNHDYIKEVEQTKAYSPGKNLKYAGKALKQHLERTAGLSHPVELSAKIVSRENPLGEEEKAFSAWIVKADLSIRSDMGSPASGNSKSSDERLFEMSDDSSGSDERDQTV</sequence>
<proteinExistence type="predicted"/>
<evidence type="ECO:0000313" key="2">
    <source>
        <dbReference type="EMBL" id="KAK7753581.1"/>
    </source>
</evidence>
<name>A0AAN9UTC0_9PEZI</name>
<protein>
    <submittedName>
        <fullName evidence="2">Uncharacterized protein</fullName>
    </submittedName>
</protein>
<accession>A0AAN9UTC0</accession>
<dbReference type="AlphaFoldDB" id="A0AAN9UTC0"/>
<gene>
    <name evidence="2" type="ORF">SLS62_004439</name>
</gene>
<dbReference type="EMBL" id="JAKJXP020000027">
    <property type="protein sequence ID" value="KAK7753581.1"/>
    <property type="molecule type" value="Genomic_DNA"/>
</dbReference>
<comment type="caution">
    <text evidence="2">The sequence shown here is derived from an EMBL/GenBank/DDBJ whole genome shotgun (WGS) entry which is preliminary data.</text>
</comment>
<evidence type="ECO:0000313" key="3">
    <source>
        <dbReference type="Proteomes" id="UP001320420"/>
    </source>
</evidence>
<keyword evidence="3" id="KW-1185">Reference proteome</keyword>
<organism evidence="2 3">
    <name type="scientific">Diatrype stigma</name>
    <dbReference type="NCBI Taxonomy" id="117547"/>
    <lineage>
        <taxon>Eukaryota</taxon>
        <taxon>Fungi</taxon>
        <taxon>Dikarya</taxon>
        <taxon>Ascomycota</taxon>
        <taxon>Pezizomycotina</taxon>
        <taxon>Sordariomycetes</taxon>
        <taxon>Xylariomycetidae</taxon>
        <taxon>Xylariales</taxon>
        <taxon>Diatrypaceae</taxon>
        <taxon>Diatrype</taxon>
    </lineage>
</organism>